<feature type="domain" description="YrhK" evidence="2">
    <location>
        <begin position="99"/>
        <end position="151"/>
    </location>
</feature>
<dbReference type="PANTHER" id="PTHR34967">
    <property type="entry name" value="OS02G0257200 PROTEIN"/>
    <property type="match status" value="1"/>
</dbReference>
<feature type="transmembrane region" description="Helical" evidence="1">
    <location>
        <begin position="32"/>
        <end position="53"/>
    </location>
</feature>
<feature type="transmembrane region" description="Helical" evidence="1">
    <location>
        <begin position="202"/>
        <end position="223"/>
    </location>
</feature>
<evidence type="ECO:0000256" key="1">
    <source>
        <dbReference type="SAM" id="Phobius"/>
    </source>
</evidence>
<feature type="transmembrane region" description="Helical" evidence="1">
    <location>
        <begin position="59"/>
        <end position="80"/>
    </location>
</feature>
<evidence type="ECO:0000313" key="3">
    <source>
        <dbReference type="EMBL" id="AML51872.1"/>
    </source>
</evidence>
<keyword evidence="1" id="KW-0812">Transmembrane</keyword>
<dbReference type="AlphaFoldDB" id="A0A126V0M3"/>
<feature type="transmembrane region" description="Helical" evidence="1">
    <location>
        <begin position="167"/>
        <end position="190"/>
    </location>
</feature>
<dbReference type="RefSeq" id="WP_039001685.1">
    <property type="nucleotide sequence ID" value="NZ_CP014327.1"/>
</dbReference>
<keyword evidence="1" id="KW-1133">Transmembrane helix</keyword>
<organism evidence="3 4">
    <name type="scientific">Falsihalocynthiibacter arcticus</name>
    <dbReference type="NCBI Taxonomy" id="1579316"/>
    <lineage>
        <taxon>Bacteria</taxon>
        <taxon>Pseudomonadati</taxon>
        <taxon>Pseudomonadota</taxon>
        <taxon>Alphaproteobacteria</taxon>
        <taxon>Rhodobacterales</taxon>
        <taxon>Roseobacteraceae</taxon>
        <taxon>Falsihalocynthiibacter</taxon>
    </lineage>
</organism>
<dbReference type="PANTHER" id="PTHR34967:SF1">
    <property type="entry name" value="OS02G0257200 PROTEIN"/>
    <property type="match status" value="1"/>
</dbReference>
<feature type="transmembrane region" description="Helical" evidence="1">
    <location>
        <begin position="128"/>
        <end position="155"/>
    </location>
</feature>
<dbReference type="KEGG" id="hat:RC74_11895"/>
<gene>
    <name evidence="3" type="ORF">RC74_11895</name>
</gene>
<evidence type="ECO:0000313" key="4">
    <source>
        <dbReference type="Proteomes" id="UP000070371"/>
    </source>
</evidence>
<feature type="domain" description="YrhK" evidence="2">
    <location>
        <begin position="27"/>
        <end position="80"/>
    </location>
</feature>
<reference evidence="3 4" key="1">
    <citation type="submission" date="2016-02" db="EMBL/GenBank/DDBJ databases">
        <title>Complete genome sequence of Halocynthiibacter arcticus PAMC 20958t from arctic marine sediment.</title>
        <authorList>
            <person name="Lee Y.M."/>
            <person name="Baek K."/>
            <person name="Lee H.K."/>
            <person name="Shin S.C."/>
        </authorList>
    </citation>
    <scope>NUCLEOTIDE SEQUENCE [LARGE SCALE GENOMIC DNA]</scope>
    <source>
        <strain evidence="3">PAMC 20958</strain>
    </source>
</reference>
<dbReference type="OrthoDB" id="5862062at2"/>
<feature type="transmembrane region" description="Helical" evidence="1">
    <location>
        <begin position="101"/>
        <end position="122"/>
    </location>
</feature>
<accession>A0A126V0M3</accession>
<sequence length="243" mass="26577">MPHLFVNRPRLTDPTSSKADLRRNFLWETINTTVYLVGGIVFVIGSILFFPALAAYADLGAWIFFGGSLLYLLVTGHDLFEVRRHLQKIVGVKTVWDKLEFWAALSYTAGSVLFAIGSLLFLSPGALFIAGAWCFVIGSLLFVLGAVINVLEIVLAKDLITLQLMNLTALTFVTGSTLFAVASIPYLMALNDPADRTTIDAFLAWQYIVGSVLFLAGGVFNYWRACVIMRQEIGAALDVNATG</sequence>
<keyword evidence="1" id="KW-0472">Membrane</keyword>
<proteinExistence type="predicted"/>
<protein>
    <recommendedName>
        <fullName evidence="2">YrhK domain-containing protein</fullName>
    </recommendedName>
</protein>
<dbReference type="EMBL" id="CP014327">
    <property type="protein sequence ID" value="AML51872.1"/>
    <property type="molecule type" value="Genomic_DNA"/>
</dbReference>
<name>A0A126V0M3_9RHOB</name>
<evidence type="ECO:0000259" key="2">
    <source>
        <dbReference type="Pfam" id="PF14145"/>
    </source>
</evidence>
<dbReference type="Pfam" id="PF14145">
    <property type="entry name" value="YrhK"/>
    <property type="match status" value="2"/>
</dbReference>
<dbReference type="Proteomes" id="UP000070371">
    <property type="component" value="Chromosome"/>
</dbReference>
<dbReference type="InterPro" id="IPR025424">
    <property type="entry name" value="YrhK_domain"/>
</dbReference>
<keyword evidence="4" id="KW-1185">Reference proteome</keyword>